<evidence type="ECO:0000313" key="1">
    <source>
        <dbReference type="EMBL" id="MFC7358809.1"/>
    </source>
</evidence>
<accession>A0ABW2MX87</accession>
<evidence type="ECO:0000313" key="2">
    <source>
        <dbReference type="Proteomes" id="UP001596524"/>
    </source>
</evidence>
<protein>
    <recommendedName>
        <fullName evidence="3">WXG100 family type VII secretion target</fullName>
    </recommendedName>
</protein>
<dbReference type="RefSeq" id="WP_255890415.1">
    <property type="nucleotide sequence ID" value="NZ_JAFMZM010000003.1"/>
</dbReference>
<organism evidence="1 2">
    <name type="scientific">Nocardioides astragali</name>
    <dbReference type="NCBI Taxonomy" id="1776736"/>
    <lineage>
        <taxon>Bacteria</taxon>
        <taxon>Bacillati</taxon>
        <taxon>Actinomycetota</taxon>
        <taxon>Actinomycetes</taxon>
        <taxon>Propionibacteriales</taxon>
        <taxon>Nocardioidaceae</taxon>
        <taxon>Nocardioides</taxon>
    </lineage>
</organism>
<evidence type="ECO:0008006" key="3">
    <source>
        <dbReference type="Google" id="ProtNLM"/>
    </source>
</evidence>
<dbReference type="EMBL" id="JBHTCH010000001">
    <property type="protein sequence ID" value="MFC7358809.1"/>
    <property type="molecule type" value="Genomic_DNA"/>
</dbReference>
<name>A0ABW2MX87_9ACTN</name>
<proteinExistence type="predicted"/>
<sequence>MSIETEIKGSPSSVRRAGDWVGSTLRPAIDDGLSAFGDARTEAAGDWRGEAGSAFEGAMGRAITETRPLERSAADVRTTFLDYAGSLESCQNRMKQIRADARSAGLTVSGYVVESPGAGPARPGDPPMDASQGQIDSYNRVVDAYNAHQDKVTAYNALVTRADEVWADMERAWERVSAQNRAMDGPGWAFQLSDVAGGLGGALMDVHASALRGNAQYFADLSADYLQRMHQSAPTGRVPSALHYYDDLDHWNRIAGESADELSRAARLANVGRFAPIALGGVLAVGGGFYDYHVKGESAEQAIASNAGGFAASVATGAVVGTMIGGPVGTVVGCVVGAGVGVFTSGMIDGLWEHDGDVSDAFMAGVDSVVDTGEALADVGGAIVDGIGGLFD</sequence>
<reference evidence="2" key="1">
    <citation type="journal article" date="2019" name="Int. J. Syst. Evol. Microbiol.">
        <title>The Global Catalogue of Microorganisms (GCM) 10K type strain sequencing project: providing services to taxonomists for standard genome sequencing and annotation.</title>
        <authorList>
            <consortium name="The Broad Institute Genomics Platform"/>
            <consortium name="The Broad Institute Genome Sequencing Center for Infectious Disease"/>
            <person name="Wu L."/>
            <person name="Ma J."/>
        </authorList>
    </citation>
    <scope>NUCLEOTIDE SEQUENCE [LARGE SCALE GENOMIC DNA]</scope>
    <source>
        <strain evidence="2">FCH27</strain>
    </source>
</reference>
<dbReference type="Proteomes" id="UP001596524">
    <property type="component" value="Unassembled WGS sequence"/>
</dbReference>
<keyword evidence="2" id="KW-1185">Reference proteome</keyword>
<gene>
    <name evidence="1" type="ORF">ACFQO6_00900</name>
</gene>
<comment type="caution">
    <text evidence="1">The sequence shown here is derived from an EMBL/GenBank/DDBJ whole genome shotgun (WGS) entry which is preliminary data.</text>
</comment>